<accession>A0A4P8EIK5</accession>
<dbReference type="OrthoDB" id="9790967at2"/>
<dbReference type="GO" id="GO:0003860">
    <property type="term" value="F:3-hydroxyisobutyryl-CoA hydrolase activity"/>
    <property type="evidence" value="ECO:0007669"/>
    <property type="project" value="UniProtKB-EC"/>
</dbReference>
<dbReference type="GO" id="GO:0006574">
    <property type="term" value="P:L-valine catabolic process"/>
    <property type="evidence" value="ECO:0007669"/>
    <property type="project" value="TreeGrafter"/>
</dbReference>
<dbReference type="InterPro" id="IPR029045">
    <property type="entry name" value="ClpP/crotonase-like_dom_sf"/>
</dbReference>
<feature type="domain" description="Enoyl-CoA hydratase/isomerase" evidence="4">
    <location>
        <begin position="12"/>
        <end position="331"/>
    </location>
</feature>
<geneLocation type="plasmid" evidence="5 6">
    <name>unnamed1</name>
</geneLocation>
<dbReference type="Gene3D" id="3.90.226.10">
    <property type="entry name" value="2-enoyl-CoA Hydratase, Chain A, domain 1"/>
    <property type="match status" value="1"/>
</dbReference>
<dbReference type="EC" id="3.1.2.4" evidence="2"/>
<dbReference type="InterPro" id="IPR045004">
    <property type="entry name" value="ECH_dom"/>
</dbReference>
<dbReference type="PANTHER" id="PTHR43176">
    <property type="entry name" value="3-HYDROXYISOBUTYRYL-COA HYDROLASE-RELATED"/>
    <property type="match status" value="1"/>
</dbReference>
<dbReference type="InterPro" id="IPR032259">
    <property type="entry name" value="HIBYL-CoA-H"/>
</dbReference>
<evidence type="ECO:0000313" key="6">
    <source>
        <dbReference type="Proteomes" id="UP000298631"/>
    </source>
</evidence>
<dbReference type="RefSeq" id="WP_137194566.1">
    <property type="nucleotide sequence ID" value="NZ_CP039965.1"/>
</dbReference>
<comment type="catalytic activity">
    <reaction evidence="1">
        <text>3-hydroxy-2-methylpropanoyl-CoA + H2O = 3-hydroxy-2-methylpropanoate + CoA + H(+)</text>
        <dbReference type="Rhea" id="RHEA:20888"/>
        <dbReference type="ChEBI" id="CHEBI:11805"/>
        <dbReference type="ChEBI" id="CHEBI:15377"/>
        <dbReference type="ChEBI" id="CHEBI:15378"/>
        <dbReference type="ChEBI" id="CHEBI:57287"/>
        <dbReference type="ChEBI" id="CHEBI:57340"/>
        <dbReference type="EC" id="3.1.2.4"/>
    </reaction>
</comment>
<dbReference type="CDD" id="cd06558">
    <property type="entry name" value="crotonase-like"/>
    <property type="match status" value="1"/>
</dbReference>
<evidence type="ECO:0000256" key="3">
    <source>
        <dbReference type="ARBA" id="ARBA00022801"/>
    </source>
</evidence>
<organism evidence="5 6">
    <name type="scientific">Pseudorhodobacter turbinis</name>
    <dbReference type="NCBI Taxonomy" id="2500533"/>
    <lineage>
        <taxon>Bacteria</taxon>
        <taxon>Pseudomonadati</taxon>
        <taxon>Pseudomonadota</taxon>
        <taxon>Alphaproteobacteria</taxon>
        <taxon>Rhodobacterales</taxon>
        <taxon>Paracoccaceae</taxon>
        <taxon>Pseudorhodobacter</taxon>
    </lineage>
</organism>
<dbReference type="GO" id="GO:0005829">
    <property type="term" value="C:cytosol"/>
    <property type="evidence" value="ECO:0007669"/>
    <property type="project" value="TreeGrafter"/>
</dbReference>
<dbReference type="AlphaFoldDB" id="A0A4P8EIK5"/>
<sequence length="346" mass="37229">MSDTKTWIERRCGRIRLNRPNVLNALSEPMCEALDAALIAWAEDDAVDLVVIDAEGPRAFCAGGDIAELYHAGKSGDFGHGRHFWRMEYRMNLRIARYAKPVVSLMHGFTMGGGVGVGCHARHRIVGESSQLAMPECAIGLVPDVGGSYLLARAPGRLGAYLAATGARMGPGDAIYAGFADYFVPESDWPALTAALVAEGISALVRFTQPAPDADLPDLQTQVDTLFGAESCPDVVTALRADDSDFAQSTLEIIERASPLATCAALEIQNRLRAAPDLSQALELEYRYTHSAQESGDFQEGVRATVIDKDRSPNWLHKSIEAVPAAEVTAMLAPLGSQAWTVEDDV</sequence>
<proteinExistence type="predicted"/>
<keyword evidence="5" id="KW-0413">Isomerase</keyword>
<dbReference type="KEGG" id="pseb:EOK75_13305"/>
<name>A0A4P8EIK5_9RHOB</name>
<dbReference type="SUPFAM" id="SSF52096">
    <property type="entry name" value="ClpP/crotonase"/>
    <property type="match status" value="1"/>
</dbReference>
<protein>
    <recommendedName>
        <fullName evidence="2">3-hydroxyisobutyryl-CoA hydrolase</fullName>
        <ecNumber evidence="2">3.1.2.4</ecNumber>
    </recommendedName>
</protein>
<keyword evidence="5" id="KW-0614">Plasmid</keyword>
<dbReference type="PANTHER" id="PTHR43176:SF3">
    <property type="entry name" value="3-HYDROXYISOBUTYRYL-COA HYDROLASE, MITOCHONDRIAL"/>
    <property type="match status" value="1"/>
</dbReference>
<dbReference type="Proteomes" id="UP000298631">
    <property type="component" value="Plasmid unnamed1"/>
</dbReference>
<dbReference type="EMBL" id="CP039965">
    <property type="protein sequence ID" value="QCO56788.1"/>
    <property type="molecule type" value="Genomic_DNA"/>
</dbReference>
<keyword evidence="6" id="KW-1185">Reference proteome</keyword>
<evidence type="ECO:0000256" key="2">
    <source>
        <dbReference type="ARBA" id="ARBA00011915"/>
    </source>
</evidence>
<keyword evidence="3" id="KW-0378">Hydrolase</keyword>
<evidence type="ECO:0000259" key="4">
    <source>
        <dbReference type="Pfam" id="PF16113"/>
    </source>
</evidence>
<dbReference type="Pfam" id="PF16113">
    <property type="entry name" value="ECH_2"/>
    <property type="match status" value="1"/>
</dbReference>
<gene>
    <name evidence="5" type="ORF">EOK75_13305</name>
</gene>
<evidence type="ECO:0000256" key="1">
    <source>
        <dbReference type="ARBA" id="ARBA00001709"/>
    </source>
</evidence>
<evidence type="ECO:0000313" key="5">
    <source>
        <dbReference type="EMBL" id="QCO56788.1"/>
    </source>
</evidence>
<dbReference type="NCBIfam" id="NF004127">
    <property type="entry name" value="PRK05617.1"/>
    <property type="match status" value="1"/>
</dbReference>
<reference evidence="5 6" key="1">
    <citation type="submission" date="2019-05" db="EMBL/GenBank/DDBJ databases">
        <title>Pseudorhodobacter turbinis sp. nov., isolated from the gut of the Korean turban shell.</title>
        <authorList>
            <person name="Jeong Y.-S."/>
            <person name="Kang W.-R."/>
            <person name="Bae J.-W."/>
        </authorList>
    </citation>
    <scope>NUCLEOTIDE SEQUENCE [LARGE SCALE GENOMIC DNA]</scope>
    <source>
        <strain evidence="5 6">S12M18</strain>
        <plasmid evidence="5 6">unnamed1</plasmid>
    </source>
</reference>
<dbReference type="GO" id="GO:0016853">
    <property type="term" value="F:isomerase activity"/>
    <property type="evidence" value="ECO:0007669"/>
    <property type="project" value="UniProtKB-KW"/>
</dbReference>